<evidence type="ECO:0008006" key="3">
    <source>
        <dbReference type="Google" id="ProtNLM"/>
    </source>
</evidence>
<sequence length="54" mass="6244">MAERETSLEQLASIRFRQPSITIRTLSADKAYGATEYLEALFLHPDYSFLFFVV</sequence>
<keyword evidence="2" id="KW-1185">Reference proteome</keyword>
<proteinExistence type="predicted"/>
<dbReference type="EMBL" id="CP061470">
    <property type="protein sequence ID" value="QNU19898.1"/>
    <property type="molecule type" value="Genomic_DNA"/>
</dbReference>
<gene>
    <name evidence="1" type="ORF">IC807_11415</name>
</gene>
<dbReference type="AlphaFoldDB" id="A0A7H1S059"/>
<dbReference type="RefSeq" id="WP_015375785.1">
    <property type="nucleotide sequence ID" value="NZ_CP061470.1"/>
</dbReference>
<organism evidence="1 2">
    <name type="scientific">Geobacillus zalihae</name>
    <dbReference type="NCBI Taxonomy" id="213419"/>
    <lineage>
        <taxon>Bacteria</taxon>
        <taxon>Bacillati</taxon>
        <taxon>Bacillota</taxon>
        <taxon>Bacilli</taxon>
        <taxon>Bacillales</taxon>
        <taxon>Anoxybacillaceae</taxon>
        <taxon>Geobacillus</taxon>
    </lineage>
</organism>
<evidence type="ECO:0000313" key="2">
    <source>
        <dbReference type="Proteomes" id="UP000516388"/>
    </source>
</evidence>
<dbReference type="KEGG" id="gza:IC807_11415"/>
<name>A0A7H1S059_9BACL</name>
<dbReference type="Proteomes" id="UP000516388">
    <property type="component" value="Chromosome"/>
</dbReference>
<reference evidence="1 2" key="1">
    <citation type="submission" date="2020-09" db="EMBL/GenBank/DDBJ databases">
        <title>Complete Geobacillus genomes through the use of hybrid genome assembly.</title>
        <authorList>
            <person name="Vera D.L."/>
            <person name="Venkateswaran K."/>
            <person name="Singh N.K."/>
            <person name="Landry K."/>
        </authorList>
    </citation>
    <scope>NUCLEOTIDE SEQUENCE [LARGE SCALE GENOMIC DNA]</scope>
    <source>
        <strain evidence="1 2">SURF-189</strain>
    </source>
</reference>
<evidence type="ECO:0000313" key="1">
    <source>
        <dbReference type="EMBL" id="QNU19898.1"/>
    </source>
</evidence>
<protein>
    <recommendedName>
        <fullName evidence="3">Transposase</fullName>
    </recommendedName>
</protein>
<accession>A0A7H1S059</accession>